<proteinExistence type="predicted"/>
<evidence type="ECO:0008006" key="3">
    <source>
        <dbReference type="Google" id="ProtNLM"/>
    </source>
</evidence>
<protein>
    <recommendedName>
        <fullName evidence="3">Pentatricopeptide repeat-containing protein</fullName>
    </recommendedName>
</protein>
<dbReference type="InterPro" id="IPR002885">
    <property type="entry name" value="PPR_rpt"/>
</dbReference>
<gene>
    <name evidence="2" type="ORF">NYM_LOCUS9855</name>
</gene>
<sequence>MTYINLVTCYGRAGLIEGVKRIHRQMKSGEIGQSASLLNALVDAYRNLGKRDLADLVNQESWFDSYAQPEDETNVEDGSPS</sequence>
<dbReference type="Gramene" id="NC13G0061490.1">
    <property type="protein sequence ID" value="NC13G0061490.1:cds"/>
    <property type="gene ID" value="NC13G0061490"/>
</dbReference>
<evidence type="ECO:0000256" key="1">
    <source>
        <dbReference type="ARBA" id="ARBA00022737"/>
    </source>
</evidence>
<evidence type="ECO:0000313" key="2">
    <source>
        <dbReference type="EMBL" id="VVV86822.1"/>
    </source>
</evidence>
<keyword evidence="1" id="KW-0677">Repeat</keyword>
<organism evidence="2">
    <name type="scientific">Nymphaea colorata</name>
    <name type="common">pocket water lily</name>
    <dbReference type="NCBI Taxonomy" id="210225"/>
    <lineage>
        <taxon>Eukaryota</taxon>
        <taxon>Viridiplantae</taxon>
        <taxon>Streptophyta</taxon>
        <taxon>Embryophyta</taxon>
        <taxon>Tracheophyta</taxon>
        <taxon>Spermatophyta</taxon>
        <taxon>Magnoliopsida</taxon>
        <taxon>Nymphaeales</taxon>
        <taxon>Nymphaeaceae</taxon>
        <taxon>Nymphaea</taxon>
    </lineage>
</organism>
<accession>A0A5K0Z8B8</accession>
<dbReference type="InterPro" id="IPR011990">
    <property type="entry name" value="TPR-like_helical_dom_sf"/>
</dbReference>
<name>A0A5K0Z8B8_9MAGN</name>
<dbReference type="AlphaFoldDB" id="A0A5K0Z8B8"/>
<dbReference type="EMBL" id="LR721778">
    <property type="protein sequence ID" value="VVV86822.1"/>
    <property type="molecule type" value="Genomic_DNA"/>
</dbReference>
<dbReference type="NCBIfam" id="TIGR00756">
    <property type="entry name" value="PPR"/>
    <property type="match status" value="1"/>
</dbReference>
<reference evidence="2" key="1">
    <citation type="submission" date="2019-09" db="EMBL/GenBank/DDBJ databases">
        <authorList>
            <person name="Zhang L."/>
        </authorList>
    </citation>
    <scope>NUCLEOTIDE SEQUENCE</scope>
</reference>
<dbReference type="Gene3D" id="1.25.40.10">
    <property type="entry name" value="Tetratricopeptide repeat domain"/>
    <property type="match status" value="1"/>
</dbReference>